<evidence type="ECO:0000256" key="2">
    <source>
        <dbReference type="ARBA" id="ARBA00022737"/>
    </source>
</evidence>
<keyword evidence="4 6" id="KW-0862">Zinc</keyword>
<dbReference type="AlphaFoldDB" id="A0AAN7SSV0"/>
<dbReference type="PROSITE" id="PS51915">
    <property type="entry name" value="ZAD"/>
    <property type="match status" value="1"/>
</dbReference>
<dbReference type="PROSITE" id="PS00028">
    <property type="entry name" value="ZINC_FINGER_C2H2_1"/>
    <property type="match status" value="5"/>
</dbReference>
<dbReference type="SMART" id="SM00355">
    <property type="entry name" value="ZnF_C2H2"/>
    <property type="match status" value="7"/>
</dbReference>
<sequence>MLYLCRLCLKETKSCISLYDDNILVKIESLTSIKIRKDDSFPQICCESCMTSLYSAYQFQQCIIQADKTLRDLYNAKPGEIKIEEVYVAEEDDEDIDTIDDYNNIESLPSITGNDNSTSSLEITDVVMLEDKDNVYEFNYLSDDSQNDMSKVFKTPKLEDDLVDNLENENSREHSESKSSLECLDCGLKFKSKKLQQQHMAKHRVDSCPFCFVVMRRDNLKKHIQIHVESPEVCDICGKVAKNKESLRGHINYLHKKKAKTKCDYCEKEFKSNHHYNTHVRNVHLGIRNHQCHICGKKFFANHDLNKHINMTHKRARPYICPYCEKGFCSLYARKTHIRQHTHETPYRCEICSSGFRQKVSLITHMRSKHPDGKHVNKIEEEVEMLEDD</sequence>
<feature type="binding site" evidence="6">
    <location>
        <position position="49"/>
    </location>
    <ligand>
        <name>Zn(2+)</name>
        <dbReference type="ChEBI" id="CHEBI:29105"/>
    </ligand>
</feature>
<feature type="domain" description="C2H2-type" evidence="7">
    <location>
        <begin position="261"/>
        <end position="289"/>
    </location>
</feature>
<dbReference type="InterPro" id="IPR013087">
    <property type="entry name" value="Znf_C2H2_type"/>
</dbReference>
<evidence type="ECO:0000256" key="1">
    <source>
        <dbReference type="ARBA" id="ARBA00022723"/>
    </source>
</evidence>
<dbReference type="PANTHER" id="PTHR24379">
    <property type="entry name" value="KRAB AND ZINC FINGER DOMAIN-CONTAINING"/>
    <property type="match status" value="1"/>
</dbReference>
<evidence type="ECO:0000256" key="5">
    <source>
        <dbReference type="PROSITE-ProRule" id="PRU00042"/>
    </source>
</evidence>
<feature type="domain" description="C2H2-type" evidence="7">
    <location>
        <begin position="290"/>
        <end position="318"/>
    </location>
</feature>
<evidence type="ECO:0000256" key="4">
    <source>
        <dbReference type="ARBA" id="ARBA00022833"/>
    </source>
</evidence>
<evidence type="ECO:0000256" key="6">
    <source>
        <dbReference type="PROSITE-ProRule" id="PRU01263"/>
    </source>
</evidence>
<proteinExistence type="predicted"/>
<evidence type="ECO:0000259" key="8">
    <source>
        <dbReference type="PROSITE" id="PS51915"/>
    </source>
</evidence>
<dbReference type="GO" id="GO:0000981">
    <property type="term" value="F:DNA-binding transcription factor activity, RNA polymerase II-specific"/>
    <property type="evidence" value="ECO:0007669"/>
    <property type="project" value="TreeGrafter"/>
</dbReference>
<keyword evidence="1 6" id="KW-0479">Metal-binding</keyword>
<comment type="caution">
    <text evidence="9">The sequence shown here is derived from an EMBL/GenBank/DDBJ whole genome shotgun (WGS) entry which is preliminary data.</text>
</comment>
<dbReference type="Gene3D" id="3.40.1800.20">
    <property type="match status" value="1"/>
</dbReference>
<feature type="binding site" evidence="6">
    <location>
        <position position="5"/>
    </location>
    <ligand>
        <name>Zn(2+)</name>
        <dbReference type="ChEBI" id="CHEBI:29105"/>
    </ligand>
</feature>
<feature type="binding site" evidence="6">
    <location>
        <position position="8"/>
    </location>
    <ligand>
        <name>Zn(2+)</name>
        <dbReference type="ChEBI" id="CHEBI:29105"/>
    </ligand>
</feature>
<dbReference type="SMART" id="SM00868">
    <property type="entry name" value="zf-AD"/>
    <property type="match status" value="1"/>
</dbReference>
<dbReference type="InterPro" id="IPR036236">
    <property type="entry name" value="Znf_C2H2_sf"/>
</dbReference>
<feature type="binding site" evidence="6">
    <location>
        <position position="46"/>
    </location>
    <ligand>
        <name>Zn(2+)</name>
        <dbReference type="ChEBI" id="CHEBI:29105"/>
    </ligand>
</feature>
<dbReference type="Gene3D" id="3.30.160.60">
    <property type="entry name" value="Classic Zinc Finger"/>
    <property type="match status" value="4"/>
</dbReference>
<protein>
    <submittedName>
        <fullName evidence="9">Uncharacterized protein</fullName>
    </submittedName>
</protein>
<reference evidence="10" key="1">
    <citation type="submission" date="2023-01" db="EMBL/GenBank/DDBJ databases">
        <title>Key to firefly adult light organ development and bioluminescence: homeobox transcription factors regulate luciferase expression and transportation to peroxisome.</title>
        <authorList>
            <person name="Fu X."/>
        </authorList>
    </citation>
    <scope>NUCLEOTIDE SEQUENCE [LARGE SCALE GENOMIC DNA]</scope>
</reference>
<dbReference type="EMBL" id="JARPUR010000001">
    <property type="protein sequence ID" value="KAK4886260.1"/>
    <property type="molecule type" value="Genomic_DNA"/>
</dbReference>
<dbReference type="GO" id="GO:0008270">
    <property type="term" value="F:zinc ion binding"/>
    <property type="evidence" value="ECO:0007669"/>
    <property type="project" value="UniProtKB-UniRule"/>
</dbReference>
<feature type="domain" description="C2H2-type" evidence="7">
    <location>
        <begin position="347"/>
        <end position="375"/>
    </location>
</feature>
<name>A0AAN7SSV0_9COLE</name>
<organism evidence="9 10">
    <name type="scientific">Aquatica leii</name>
    <dbReference type="NCBI Taxonomy" id="1421715"/>
    <lineage>
        <taxon>Eukaryota</taxon>
        <taxon>Metazoa</taxon>
        <taxon>Ecdysozoa</taxon>
        <taxon>Arthropoda</taxon>
        <taxon>Hexapoda</taxon>
        <taxon>Insecta</taxon>
        <taxon>Pterygota</taxon>
        <taxon>Neoptera</taxon>
        <taxon>Endopterygota</taxon>
        <taxon>Coleoptera</taxon>
        <taxon>Polyphaga</taxon>
        <taxon>Elateriformia</taxon>
        <taxon>Elateroidea</taxon>
        <taxon>Lampyridae</taxon>
        <taxon>Luciolinae</taxon>
        <taxon>Aquatica</taxon>
    </lineage>
</organism>
<gene>
    <name evidence="9" type="ORF">RN001_002531</name>
</gene>
<feature type="domain" description="ZAD" evidence="8">
    <location>
        <begin position="3"/>
        <end position="73"/>
    </location>
</feature>
<keyword evidence="10" id="KW-1185">Reference proteome</keyword>
<keyword evidence="3 5" id="KW-0863">Zinc-finger</keyword>
<dbReference type="Pfam" id="PF07776">
    <property type="entry name" value="zf-AD"/>
    <property type="match status" value="1"/>
</dbReference>
<dbReference type="GO" id="GO:0005634">
    <property type="term" value="C:nucleus"/>
    <property type="evidence" value="ECO:0007669"/>
    <property type="project" value="InterPro"/>
</dbReference>
<dbReference type="Pfam" id="PF00096">
    <property type="entry name" value="zf-C2H2"/>
    <property type="match status" value="5"/>
</dbReference>
<keyword evidence="2" id="KW-0677">Repeat</keyword>
<feature type="domain" description="C2H2-type" evidence="7">
    <location>
        <begin position="319"/>
        <end position="346"/>
    </location>
</feature>
<accession>A0AAN7SSV0</accession>
<dbReference type="SUPFAM" id="SSF57667">
    <property type="entry name" value="beta-beta-alpha zinc fingers"/>
    <property type="match status" value="3"/>
</dbReference>
<dbReference type="GO" id="GO:0000977">
    <property type="term" value="F:RNA polymerase II transcription regulatory region sequence-specific DNA binding"/>
    <property type="evidence" value="ECO:0007669"/>
    <property type="project" value="TreeGrafter"/>
</dbReference>
<dbReference type="SUPFAM" id="SSF57716">
    <property type="entry name" value="Glucocorticoid receptor-like (DNA-binding domain)"/>
    <property type="match status" value="1"/>
</dbReference>
<dbReference type="FunFam" id="3.30.160.60:FF:000065">
    <property type="entry name" value="B-cell CLL/lymphoma 6, member B"/>
    <property type="match status" value="1"/>
</dbReference>
<dbReference type="PROSITE" id="PS50157">
    <property type="entry name" value="ZINC_FINGER_C2H2_2"/>
    <property type="match status" value="4"/>
</dbReference>
<dbReference type="Proteomes" id="UP001353858">
    <property type="component" value="Unassembled WGS sequence"/>
</dbReference>
<evidence type="ECO:0000259" key="7">
    <source>
        <dbReference type="PROSITE" id="PS50157"/>
    </source>
</evidence>
<evidence type="ECO:0000313" key="9">
    <source>
        <dbReference type="EMBL" id="KAK4886260.1"/>
    </source>
</evidence>
<dbReference type="InterPro" id="IPR012934">
    <property type="entry name" value="Znf_AD"/>
</dbReference>
<evidence type="ECO:0000256" key="3">
    <source>
        <dbReference type="ARBA" id="ARBA00022771"/>
    </source>
</evidence>
<evidence type="ECO:0000313" key="10">
    <source>
        <dbReference type="Proteomes" id="UP001353858"/>
    </source>
</evidence>
<dbReference type="PANTHER" id="PTHR24379:SF127">
    <property type="entry name" value="BLOODY FINGERS-RELATED"/>
    <property type="match status" value="1"/>
</dbReference>